<protein>
    <submittedName>
        <fullName evidence="1">Uncharacterized protein</fullName>
    </submittedName>
</protein>
<dbReference type="EMBL" id="MN740234">
    <property type="protein sequence ID" value="QHT95093.1"/>
    <property type="molecule type" value="Genomic_DNA"/>
</dbReference>
<sequence>MSLLDIEEILQATEKLTTPSITNLTYAKVQKYKNDTLQRIGLPREKLKEYNKKLKDYRYCDDVSDIQDGRFIRWISLKNPDDLKLRNGAFVSEILILNNGLHVQCRNRNRVFQIKYDECEIFQKLTREEHILLSVLSNLEK</sequence>
<reference evidence="1" key="1">
    <citation type="journal article" date="2020" name="Nature">
        <title>Giant virus diversity and host interactions through global metagenomics.</title>
        <authorList>
            <person name="Schulz F."/>
            <person name="Roux S."/>
            <person name="Paez-Espino D."/>
            <person name="Jungbluth S."/>
            <person name="Walsh D.A."/>
            <person name="Denef V.J."/>
            <person name="McMahon K.D."/>
            <person name="Konstantinidis K.T."/>
            <person name="Eloe-Fadrosh E.A."/>
            <person name="Kyrpides N.C."/>
            <person name="Woyke T."/>
        </authorList>
    </citation>
    <scope>NUCLEOTIDE SEQUENCE</scope>
    <source>
        <strain evidence="1">GVMAG-M-3300024261-37</strain>
    </source>
</reference>
<evidence type="ECO:0000313" key="1">
    <source>
        <dbReference type="EMBL" id="QHT95093.1"/>
    </source>
</evidence>
<organism evidence="1">
    <name type="scientific">viral metagenome</name>
    <dbReference type="NCBI Taxonomy" id="1070528"/>
    <lineage>
        <taxon>unclassified sequences</taxon>
        <taxon>metagenomes</taxon>
        <taxon>organismal metagenomes</taxon>
    </lineage>
</organism>
<accession>A0A6C0IU45</accession>
<dbReference type="AlphaFoldDB" id="A0A6C0IU45"/>
<proteinExistence type="predicted"/>
<name>A0A6C0IU45_9ZZZZ</name>